<comment type="similarity">
    <text evidence="2">Belongs to the cytochrome P450 family.</text>
</comment>
<dbReference type="AlphaFoldDB" id="B5HIY6"/>
<keyword evidence="6 8" id="KW-0408">Iron</keyword>
<dbReference type="Proteomes" id="UP000002805">
    <property type="component" value="Chromosome"/>
</dbReference>
<dbReference type="InterPro" id="IPR036396">
    <property type="entry name" value="Cyt_P450_sf"/>
</dbReference>
<evidence type="ECO:0000256" key="8">
    <source>
        <dbReference type="PIRSR" id="PIRSR602401-1"/>
    </source>
</evidence>
<dbReference type="Pfam" id="PF00067">
    <property type="entry name" value="p450"/>
    <property type="match status" value="1"/>
</dbReference>
<evidence type="ECO:0000256" key="9">
    <source>
        <dbReference type="SAM" id="MobiDB-lite"/>
    </source>
</evidence>
<evidence type="ECO:0000256" key="1">
    <source>
        <dbReference type="ARBA" id="ARBA00001971"/>
    </source>
</evidence>
<evidence type="ECO:0000256" key="2">
    <source>
        <dbReference type="ARBA" id="ARBA00010617"/>
    </source>
</evidence>
<dbReference type="PANTHER" id="PTHR24286:SF24">
    <property type="entry name" value="LANOSTEROL 14-ALPHA DEMETHYLASE"/>
    <property type="match status" value="1"/>
</dbReference>
<evidence type="ECO:0000256" key="5">
    <source>
        <dbReference type="ARBA" id="ARBA00023002"/>
    </source>
</evidence>
<feature type="region of interest" description="Disordered" evidence="9">
    <location>
        <begin position="388"/>
        <end position="444"/>
    </location>
</feature>
<accession>B5HIY6</accession>
<evidence type="ECO:0000256" key="3">
    <source>
        <dbReference type="ARBA" id="ARBA00022617"/>
    </source>
</evidence>
<evidence type="ECO:0000313" key="10">
    <source>
        <dbReference type="EMBL" id="EDY66797.1"/>
    </source>
</evidence>
<dbReference type="GO" id="GO:0016125">
    <property type="term" value="P:sterol metabolic process"/>
    <property type="evidence" value="ECO:0007669"/>
    <property type="project" value="TreeGrafter"/>
</dbReference>
<dbReference type="InterPro" id="IPR001128">
    <property type="entry name" value="Cyt_P450"/>
</dbReference>
<dbReference type="GO" id="GO:0004497">
    <property type="term" value="F:monooxygenase activity"/>
    <property type="evidence" value="ECO:0007669"/>
    <property type="project" value="UniProtKB-KW"/>
</dbReference>
<feature type="region of interest" description="Disordered" evidence="9">
    <location>
        <begin position="456"/>
        <end position="543"/>
    </location>
</feature>
<comment type="cofactor">
    <cofactor evidence="1 8">
        <name>heme</name>
        <dbReference type="ChEBI" id="CHEBI:30413"/>
    </cofactor>
</comment>
<evidence type="ECO:0000256" key="4">
    <source>
        <dbReference type="ARBA" id="ARBA00022723"/>
    </source>
</evidence>
<sequence>MELREILRPDATLPALLEGYAWLPDLVRRSGGAPVRTRLMGRPAIALHGLDAVPFFYDEQHIARRSALPGPVLDTLFGRGAVHTLDGPAHRARKALFVSLLKDPEGVDGLAGRAVKEWETAVAEWAHRPRIELFTEASVLITRAVCDWAGVPRGEDDGRATARDLVAMVDGFATAGPRHRRARSARTRQEARLRALIEDIRGSGTEHSGSALHAVALHRDDDGLLDAHTAAVEVLNIIRPTAAVAWFMAFAAHAMHRWPRQRELLREGGPADAEAFAHEVRRFYPFVPFLGGVAVRDLEWRGERIAEGTLVLLDVYGHHHDPAIWPDPYVFEPARFTDGGPAGSDLLIPQGGGDTATGHRCPGEDVTVALLKALAPRLARLEHGVPPQDLSIPLRRVPTRPVDGLPAGRPAGAHRLNGSGAADPGVRSDARRARSSVALGRGAGQRRRDVLQRFAFGRDGEEDGHQAGGDHQARADAEREDGVGDDAARHLGVGDGESTALRGEPAGDVADAGQRAAPRRGVLPHSQSRSADSRGRLSRRSRV</sequence>
<dbReference type="InterPro" id="IPR002401">
    <property type="entry name" value="Cyt_P450_E_grp-I"/>
</dbReference>
<dbReference type="EMBL" id="CM000950">
    <property type="protein sequence ID" value="EDY66797.1"/>
    <property type="molecule type" value="Genomic_DNA"/>
</dbReference>
<reference evidence="11" key="2">
    <citation type="submission" date="2009-10" db="EMBL/GenBank/DDBJ databases">
        <title>The genome sequence of Streptomyces pristinaespiralis strain ATCC 25486.</title>
        <authorList>
            <consortium name="The Broad Institute Genome Sequencing Platform"/>
            <consortium name="Broad Institute Microbial Sequencing Center"/>
            <person name="Fischbach M."/>
            <person name="Godfrey P."/>
            <person name="Ward D."/>
            <person name="Young S."/>
            <person name="Zeng Q."/>
            <person name="Koehrsen M."/>
            <person name="Alvarado L."/>
            <person name="Berlin A.M."/>
            <person name="Bochicchio J."/>
            <person name="Borenstein D."/>
            <person name="Chapman S.B."/>
            <person name="Chen Z."/>
            <person name="Engels R."/>
            <person name="Freedman E."/>
            <person name="Gellesch M."/>
            <person name="Goldberg J."/>
            <person name="Griggs A."/>
            <person name="Gujja S."/>
            <person name="Heilman E.R."/>
            <person name="Heiman D.I."/>
            <person name="Hepburn T.A."/>
            <person name="Howarth C."/>
            <person name="Jen D."/>
            <person name="Larson L."/>
            <person name="Lewis B."/>
            <person name="Mehta T."/>
            <person name="Park D."/>
            <person name="Pearson M."/>
            <person name="Richards J."/>
            <person name="Roberts A."/>
            <person name="Saif S."/>
            <person name="Shea T.D."/>
            <person name="Shenoy N."/>
            <person name="Sisk P."/>
            <person name="Stolte C."/>
            <person name="Sykes S.N."/>
            <person name="Thomson T."/>
            <person name="Walk T."/>
            <person name="White J."/>
            <person name="Yandava C."/>
            <person name="Straight P."/>
            <person name="Clardy J."/>
            <person name="Hung D."/>
            <person name="Kolter R."/>
            <person name="Mekalanos J."/>
            <person name="Walker S."/>
            <person name="Walsh C.T."/>
            <person name="Wieland-Brown L.C."/>
            <person name="Haas B."/>
            <person name="Nusbaum C."/>
            <person name="Birren B."/>
        </authorList>
    </citation>
    <scope>NUCLEOTIDE SEQUENCE [LARGE SCALE GENOMIC DNA]</scope>
    <source>
        <strain evidence="11">ATCC 25486 / DSM 40338 / CBS 914.69 / JCM 4507 / NBRC 13074 / NRRL 2958 / 5647</strain>
    </source>
</reference>
<proteinExistence type="inferred from homology"/>
<dbReference type="PRINTS" id="PR00463">
    <property type="entry name" value="EP450I"/>
</dbReference>
<feature type="compositionally biased region" description="Basic and acidic residues" evidence="9">
    <location>
        <begin position="456"/>
        <end position="465"/>
    </location>
</feature>
<dbReference type="PANTHER" id="PTHR24286">
    <property type="entry name" value="CYTOCHROME P450 26"/>
    <property type="match status" value="1"/>
</dbReference>
<gene>
    <name evidence="10" type="ORF">SSDG_05145</name>
</gene>
<keyword evidence="4 8" id="KW-0479">Metal-binding</keyword>
<keyword evidence="7" id="KW-0503">Monooxygenase</keyword>
<dbReference type="HOGENOM" id="CLU_037319_0_0_11"/>
<reference evidence="11" key="1">
    <citation type="submission" date="2008-02" db="EMBL/GenBank/DDBJ databases">
        <authorList>
            <consortium name="The Broad Institute Genome Sequencing Platform"/>
            <person name="Fischbach M."/>
            <person name="Ward D."/>
            <person name="Young S."/>
            <person name="Jaffe D."/>
            <person name="Gnerre S."/>
            <person name="Berlin A."/>
            <person name="Heiman D."/>
            <person name="Hepburn T."/>
            <person name="Sykes S."/>
            <person name="Alvarado L."/>
            <person name="Kodira C.D."/>
            <person name="Straight P."/>
            <person name="Clardy J."/>
            <person name="Hung D."/>
            <person name="Kolter R."/>
            <person name="Mekalanos J."/>
            <person name="Walker S."/>
            <person name="Walsh C.T."/>
            <person name="Lander E."/>
            <person name="Galagan J."/>
            <person name="Nusbaum C."/>
            <person name="Birren B."/>
        </authorList>
    </citation>
    <scope>NUCLEOTIDE SEQUENCE [LARGE SCALE GENOMIC DNA]</scope>
    <source>
        <strain evidence="11">ATCC 25486 / DSM 40338 / CBS 914.69 / JCM 4507 / NBRC 13074 / NRRL 2958 / 5647</strain>
    </source>
</reference>
<keyword evidence="3 8" id="KW-0349">Heme</keyword>
<dbReference type="CDD" id="cd11067">
    <property type="entry name" value="CYP152"/>
    <property type="match status" value="1"/>
</dbReference>
<dbReference type="GO" id="GO:0020037">
    <property type="term" value="F:heme binding"/>
    <property type="evidence" value="ECO:0007669"/>
    <property type="project" value="InterPro"/>
</dbReference>
<dbReference type="SUPFAM" id="SSF48264">
    <property type="entry name" value="Cytochrome P450"/>
    <property type="match status" value="1"/>
</dbReference>
<name>B5HIY6_STRE2</name>
<evidence type="ECO:0000256" key="6">
    <source>
        <dbReference type="ARBA" id="ARBA00023004"/>
    </source>
</evidence>
<evidence type="ECO:0000313" key="11">
    <source>
        <dbReference type="Proteomes" id="UP000002805"/>
    </source>
</evidence>
<feature type="binding site" description="axial binding residue" evidence="8">
    <location>
        <position position="361"/>
    </location>
    <ligand>
        <name>heme</name>
        <dbReference type="ChEBI" id="CHEBI:30413"/>
    </ligand>
    <ligandPart>
        <name>Fe</name>
        <dbReference type="ChEBI" id="CHEBI:18248"/>
    </ligandPart>
</feature>
<dbReference type="GO" id="GO:0016705">
    <property type="term" value="F:oxidoreductase activity, acting on paired donors, with incorporation or reduction of molecular oxygen"/>
    <property type="evidence" value="ECO:0007669"/>
    <property type="project" value="InterPro"/>
</dbReference>
<feature type="compositionally biased region" description="Basic and acidic residues" evidence="9">
    <location>
        <begin position="471"/>
        <end position="489"/>
    </location>
</feature>
<protein>
    <submittedName>
        <fullName evidence="10">Fatty acid beta-hydroxylating cytochrome P450</fullName>
    </submittedName>
</protein>
<keyword evidence="11" id="KW-1185">Reference proteome</keyword>
<dbReference type="GO" id="GO:0005506">
    <property type="term" value="F:iron ion binding"/>
    <property type="evidence" value="ECO:0007669"/>
    <property type="project" value="InterPro"/>
</dbReference>
<dbReference type="eggNOG" id="COG2124">
    <property type="taxonomic scope" value="Bacteria"/>
</dbReference>
<evidence type="ECO:0000256" key="7">
    <source>
        <dbReference type="ARBA" id="ARBA00023033"/>
    </source>
</evidence>
<dbReference type="Gene3D" id="1.10.630.10">
    <property type="entry name" value="Cytochrome P450"/>
    <property type="match status" value="1"/>
</dbReference>
<keyword evidence="5" id="KW-0560">Oxidoreductase</keyword>
<organism evidence="10 11">
    <name type="scientific">Streptomyces pristinaespiralis (strain ATCC 25486 / DSM 40338 / CBS 914.69 / JCM 4507 / KCC S-0507 / NBRC 13074 / NRRL 2958 / 5647)</name>
    <dbReference type="NCBI Taxonomy" id="457429"/>
    <lineage>
        <taxon>Bacteria</taxon>
        <taxon>Bacillati</taxon>
        <taxon>Actinomycetota</taxon>
        <taxon>Actinomycetes</taxon>
        <taxon>Kitasatosporales</taxon>
        <taxon>Streptomycetaceae</taxon>
        <taxon>Streptomyces</taxon>
    </lineage>
</organism>